<dbReference type="InterPro" id="IPR050417">
    <property type="entry name" value="Sugar_Epim/Isomerase"/>
</dbReference>
<name>A0AA44F5C9_AGRTU</name>
<evidence type="ECO:0000256" key="3">
    <source>
        <dbReference type="PIRSR" id="PIRSR006241-50"/>
    </source>
</evidence>
<dbReference type="GO" id="GO:0008903">
    <property type="term" value="F:hydroxypyruvate isomerase activity"/>
    <property type="evidence" value="ECO:0007669"/>
    <property type="project" value="TreeGrafter"/>
</dbReference>
<dbReference type="InterPro" id="IPR026040">
    <property type="entry name" value="HyI-like"/>
</dbReference>
<dbReference type="RefSeq" id="WP_174018993.1">
    <property type="nucleotide sequence ID" value="NZ_JAAMAW010000021.1"/>
</dbReference>
<feature type="active site" description="Proton donor/acceptor" evidence="3">
    <location>
        <position position="234"/>
    </location>
</feature>
<feature type="active site" description="Proton donor/acceptor" evidence="3">
    <location>
        <position position="141"/>
    </location>
</feature>
<evidence type="ECO:0000313" key="6">
    <source>
        <dbReference type="Proteomes" id="UP000702952"/>
    </source>
</evidence>
<dbReference type="Proteomes" id="UP000702952">
    <property type="component" value="Unassembled WGS sequence"/>
</dbReference>
<protein>
    <submittedName>
        <fullName evidence="5">TIM barrel protein</fullName>
    </submittedName>
</protein>
<dbReference type="PANTHER" id="PTHR43489">
    <property type="entry name" value="ISOMERASE"/>
    <property type="match status" value="1"/>
</dbReference>
<dbReference type="AlphaFoldDB" id="A0AA44F5C9"/>
<comment type="similarity">
    <text evidence="2">Belongs to the hyi family.</text>
</comment>
<dbReference type="Pfam" id="PF01261">
    <property type="entry name" value="AP_endonuc_2"/>
    <property type="match status" value="1"/>
</dbReference>
<accession>A0AA44F5C9</accession>
<gene>
    <name evidence="5" type="ORF">G6M46_16175</name>
</gene>
<proteinExistence type="inferred from homology"/>
<evidence type="ECO:0000256" key="2">
    <source>
        <dbReference type="PIRNR" id="PIRNR006241"/>
    </source>
</evidence>
<organism evidence="5 6">
    <name type="scientific">Agrobacterium tumefaciens</name>
    <dbReference type="NCBI Taxonomy" id="358"/>
    <lineage>
        <taxon>Bacteria</taxon>
        <taxon>Pseudomonadati</taxon>
        <taxon>Pseudomonadota</taxon>
        <taxon>Alphaproteobacteria</taxon>
        <taxon>Hyphomicrobiales</taxon>
        <taxon>Rhizobiaceae</taxon>
        <taxon>Rhizobium/Agrobacterium group</taxon>
        <taxon>Agrobacterium</taxon>
        <taxon>Agrobacterium tumefaciens complex</taxon>
    </lineage>
</organism>
<dbReference type="InterPro" id="IPR036237">
    <property type="entry name" value="Xyl_isomerase-like_sf"/>
</dbReference>
<feature type="domain" description="Xylose isomerase-like TIM barrel" evidence="4">
    <location>
        <begin position="23"/>
        <end position="250"/>
    </location>
</feature>
<sequence length="269" mass="29422">MKPYSAHIGYLYSELPFAERIGAAAKDGFTAIEHPEPFDLPAYEMRVRLDDAGLSFSQLSSGMGDVARGEKGIAALRGREAEFRTAFLRAVEYAHEVGCRFVHPMAGVPSGGLLDACETYHANLGWAIEACYGSGVAVLLEAITAPGYHLASLTEAVALHDRFGQRFKILFDTYHAAVLHIDAVKWIDKHADRIGHVHIADHPRRHQPGTGTIDFPEILQSLDRSGYRGAIGFEYQPTASTHESIGFLKTWRHEAEPAARSSIHSGAVS</sequence>
<dbReference type="InterPro" id="IPR013022">
    <property type="entry name" value="Xyl_isomerase-like_TIM-brl"/>
</dbReference>
<dbReference type="Gene3D" id="3.20.20.150">
    <property type="entry name" value="Divalent-metal-dependent TIM barrel enzymes"/>
    <property type="match status" value="1"/>
</dbReference>
<evidence type="ECO:0000256" key="1">
    <source>
        <dbReference type="ARBA" id="ARBA00023235"/>
    </source>
</evidence>
<evidence type="ECO:0000313" key="5">
    <source>
        <dbReference type="EMBL" id="NTC29672.1"/>
    </source>
</evidence>
<comment type="caution">
    <text evidence="5">The sequence shown here is derived from an EMBL/GenBank/DDBJ whole genome shotgun (WGS) entry which is preliminary data.</text>
</comment>
<dbReference type="GO" id="GO:0046487">
    <property type="term" value="P:glyoxylate metabolic process"/>
    <property type="evidence" value="ECO:0007669"/>
    <property type="project" value="TreeGrafter"/>
</dbReference>
<keyword evidence="1 2" id="KW-0413">Isomerase</keyword>
<reference evidence="5" key="1">
    <citation type="journal article" date="2020" name="Science">
        <title>Unexpected conservation and global transmission of agrobacterial virulence plasmids.</title>
        <authorList>
            <person name="Weisberg A.J."/>
            <person name="Davis E.W. 2nd"/>
            <person name="Tabima J."/>
            <person name="Belcher M.S."/>
            <person name="Miller M."/>
            <person name="Kuo C.H."/>
            <person name="Loper J.E."/>
            <person name="Grunwald N.J."/>
            <person name="Putnam M.L."/>
            <person name="Chang J.H."/>
        </authorList>
    </citation>
    <scope>NUCLEOTIDE SEQUENCE</scope>
    <source>
        <strain evidence="5">17-1853-1a</strain>
    </source>
</reference>
<dbReference type="EMBL" id="JAAMAY010000027">
    <property type="protein sequence ID" value="NTC29672.1"/>
    <property type="molecule type" value="Genomic_DNA"/>
</dbReference>
<dbReference type="PIRSF" id="PIRSF006241">
    <property type="entry name" value="HyI"/>
    <property type="match status" value="1"/>
</dbReference>
<dbReference type="PANTHER" id="PTHR43489:SF6">
    <property type="entry name" value="HYDROXYPYRUVATE ISOMERASE-RELATED"/>
    <property type="match status" value="1"/>
</dbReference>
<dbReference type="SUPFAM" id="SSF51658">
    <property type="entry name" value="Xylose isomerase-like"/>
    <property type="match status" value="1"/>
</dbReference>
<evidence type="ECO:0000259" key="4">
    <source>
        <dbReference type="Pfam" id="PF01261"/>
    </source>
</evidence>